<dbReference type="InterPro" id="IPR003156">
    <property type="entry name" value="DHHA1_dom"/>
</dbReference>
<dbReference type="Pfam" id="PF02272">
    <property type="entry name" value="DHHA1"/>
    <property type="match status" value="1"/>
</dbReference>
<dbReference type="InterPro" id="IPR038763">
    <property type="entry name" value="DHH_sf"/>
</dbReference>
<feature type="domain" description="DHHA1" evidence="1">
    <location>
        <begin position="18"/>
        <end position="104"/>
    </location>
</feature>
<dbReference type="SUPFAM" id="SSF64182">
    <property type="entry name" value="DHH phosphoesterases"/>
    <property type="match status" value="1"/>
</dbReference>
<evidence type="ECO:0000313" key="2">
    <source>
        <dbReference type="EMBL" id="GAG46454.1"/>
    </source>
</evidence>
<dbReference type="AlphaFoldDB" id="X0XTC6"/>
<dbReference type="Gene3D" id="3.10.310.30">
    <property type="match status" value="1"/>
</dbReference>
<evidence type="ECO:0000259" key="1">
    <source>
        <dbReference type="Pfam" id="PF02272"/>
    </source>
</evidence>
<feature type="non-terminal residue" evidence="2">
    <location>
        <position position="161"/>
    </location>
</feature>
<sequence>AEQMTIDAGMDRDACRAIVLARAGWHGGVIGIVASRLVDRFCRPAVLIALENGQGQGSGRSIRSFAICDALWACRQHLQSFGGHAMAAGLKIDPARVQPFSEAFLRHANQMLTGKDLLPTLRLDGVAALGELSLPTAELLERLGPFGVGNPRPRFATDWTR</sequence>
<reference evidence="2" key="1">
    <citation type="journal article" date="2014" name="Front. Microbiol.">
        <title>High frequency of phylogenetically diverse reductive dehalogenase-homologous genes in deep subseafloor sedimentary metagenomes.</title>
        <authorList>
            <person name="Kawai M."/>
            <person name="Futagami T."/>
            <person name="Toyoda A."/>
            <person name="Takaki Y."/>
            <person name="Nishi S."/>
            <person name="Hori S."/>
            <person name="Arai W."/>
            <person name="Tsubouchi T."/>
            <person name="Morono Y."/>
            <person name="Uchiyama I."/>
            <person name="Ito T."/>
            <person name="Fujiyama A."/>
            <person name="Inagaki F."/>
            <person name="Takami H."/>
        </authorList>
    </citation>
    <scope>NUCLEOTIDE SEQUENCE</scope>
    <source>
        <strain evidence="2">Expedition CK06-06</strain>
    </source>
</reference>
<dbReference type="PANTHER" id="PTHR30255">
    <property type="entry name" value="SINGLE-STRANDED-DNA-SPECIFIC EXONUCLEASE RECJ"/>
    <property type="match status" value="1"/>
</dbReference>
<dbReference type="PANTHER" id="PTHR30255:SF2">
    <property type="entry name" value="SINGLE-STRANDED-DNA-SPECIFIC EXONUCLEASE RECJ"/>
    <property type="match status" value="1"/>
</dbReference>
<dbReference type="GO" id="GO:0003676">
    <property type="term" value="F:nucleic acid binding"/>
    <property type="evidence" value="ECO:0007669"/>
    <property type="project" value="InterPro"/>
</dbReference>
<gene>
    <name evidence="2" type="ORF">S01H1_83590</name>
</gene>
<accession>X0XTC6</accession>
<name>X0XTC6_9ZZZZ</name>
<organism evidence="2">
    <name type="scientific">marine sediment metagenome</name>
    <dbReference type="NCBI Taxonomy" id="412755"/>
    <lineage>
        <taxon>unclassified sequences</taxon>
        <taxon>metagenomes</taxon>
        <taxon>ecological metagenomes</taxon>
    </lineage>
</organism>
<comment type="caution">
    <text evidence="2">The sequence shown here is derived from an EMBL/GenBank/DDBJ whole genome shotgun (WGS) entry which is preliminary data.</text>
</comment>
<dbReference type="EMBL" id="BARS01056860">
    <property type="protein sequence ID" value="GAG46454.1"/>
    <property type="molecule type" value="Genomic_DNA"/>
</dbReference>
<dbReference type="InterPro" id="IPR051673">
    <property type="entry name" value="SSDNA_exonuclease_RecJ"/>
</dbReference>
<protein>
    <recommendedName>
        <fullName evidence="1">DHHA1 domain-containing protein</fullName>
    </recommendedName>
</protein>
<feature type="non-terminal residue" evidence="2">
    <location>
        <position position="1"/>
    </location>
</feature>
<proteinExistence type="predicted"/>